<dbReference type="EMBL" id="CP117411">
    <property type="protein sequence ID" value="WCT74771.1"/>
    <property type="molecule type" value="Genomic_DNA"/>
</dbReference>
<evidence type="ECO:0000259" key="2">
    <source>
        <dbReference type="Pfam" id="PF19220"/>
    </source>
</evidence>
<keyword evidence="5" id="KW-1185">Reference proteome</keyword>
<sequence length="460" mass="50831">MAGDGRGMWLLSKGQRAEPEQQAPEIAPLAEPELTPQLAASAQAIGGRYEMMNSALDSIGRLMEQLRGIEPLMAEIKGPLAQEYETRRAEHSELTALRHMHETMEAALYSAQAQERDAVGKLSAAEMALGEAEAVRAAQGTTLEERAIEIDRMRNDLLQLELKAQHLDSALRDALARNDEMDHDVGNLRGHLEEVDRRRAEAESGLARATQDNALIAEETAVLKKRYEQSSSEVARLTRIENDLETQLAAERARVTASEAGALALQAESTRVVRQLETQLELIRSELSATQTRLETSVVRATKLEELNNQLGSRLNEAGSRQQLAERAIGERQTVLDRQAERVRLLEEESESLRQRHAAVETARAAAVERADQLAKSLAGHERAVERAEGRAGQVRTKLEKLMAAHEAALREQEQRIEALQKDIERSRAEAALAEGALETVRRDRDRLQVALFGNASAAA</sequence>
<accession>A0ABY7TQ03</accession>
<reference evidence="4 5" key="1">
    <citation type="submission" date="2023-02" db="EMBL/GenBank/DDBJ databases">
        <title>Genome sequence of Sphingomonas naphthae.</title>
        <authorList>
            <person name="Kim S."/>
            <person name="Heo J."/>
            <person name="Kwon S.-W."/>
        </authorList>
    </citation>
    <scope>NUCLEOTIDE SEQUENCE [LARGE SCALE GENOMIC DNA]</scope>
    <source>
        <strain evidence="4 5">KACC 18716</strain>
    </source>
</reference>
<gene>
    <name evidence="4" type="ORF">PQ455_05990</name>
</gene>
<dbReference type="SUPFAM" id="SSF57997">
    <property type="entry name" value="Tropomyosin"/>
    <property type="match status" value="1"/>
</dbReference>
<dbReference type="InterPro" id="IPR043652">
    <property type="entry name" value="CreS_CC"/>
</dbReference>
<protein>
    <submittedName>
        <fullName evidence="4">Intermediate filament-like cell shape determinant CreS</fullName>
    </submittedName>
</protein>
<organism evidence="4 5">
    <name type="scientific">Sphingomonas naphthae</name>
    <dbReference type="NCBI Taxonomy" id="1813468"/>
    <lineage>
        <taxon>Bacteria</taxon>
        <taxon>Pseudomonadati</taxon>
        <taxon>Pseudomonadota</taxon>
        <taxon>Alphaproteobacteria</taxon>
        <taxon>Sphingomonadales</taxon>
        <taxon>Sphingomonadaceae</taxon>
        <taxon>Sphingomonas</taxon>
    </lineage>
</organism>
<feature type="coiled-coil region" evidence="1">
    <location>
        <begin position="336"/>
        <end position="444"/>
    </location>
</feature>
<evidence type="ECO:0000259" key="3">
    <source>
        <dbReference type="Pfam" id="PF25217"/>
    </source>
</evidence>
<feature type="domain" description="Crescentin coiled-coil" evidence="2">
    <location>
        <begin position="88"/>
        <end position="445"/>
    </location>
</feature>
<dbReference type="InterPro" id="IPR057274">
    <property type="entry name" value="CreS_N"/>
</dbReference>
<dbReference type="Pfam" id="PF19220">
    <property type="entry name" value="Rod_CreS"/>
    <property type="match status" value="1"/>
</dbReference>
<evidence type="ECO:0000313" key="5">
    <source>
        <dbReference type="Proteomes" id="UP001220395"/>
    </source>
</evidence>
<proteinExistence type="predicted"/>
<name>A0ABY7TQ03_9SPHN</name>
<feature type="coiled-coil region" evidence="1">
    <location>
        <begin position="143"/>
        <end position="212"/>
    </location>
</feature>
<evidence type="ECO:0000256" key="1">
    <source>
        <dbReference type="SAM" id="Coils"/>
    </source>
</evidence>
<dbReference type="RefSeq" id="WP_273690101.1">
    <property type="nucleotide sequence ID" value="NZ_CP117411.1"/>
</dbReference>
<dbReference type="Proteomes" id="UP001220395">
    <property type="component" value="Chromosome"/>
</dbReference>
<evidence type="ECO:0000313" key="4">
    <source>
        <dbReference type="EMBL" id="WCT74771.1"/>
    </source>
</evidence>
<feature type="domain" description="Crescentin N-terminal" evidence="3">
    <location>
        <begin position="8"/>
        <end position="85"/>
    </location>
</feature>
<keyword evidence="1" id="KW-0175">Coiled coil</keyword>
<dbReference type="Pfam" id="PF25217">
    <property type="entry name" value="CreS_N"/>
    <property type="match status" value="1"/>
</dbReference>